<feature type="domain" description="ABC3 transporter permease C-terminal" evidence="8">
    <location>
        <begin position="293"/>
        <end position="409"/>
    </location>
</feature>
<evidence type="ECO:0000313" key="11">
    <source>
        <dbReference type="Proteomes" id="UP001596091"/>
    </source>
</evidence>
<dbReference type="EMBL" id="JBHSPH010000003">
    <property type="protein sequence ID" value="MFC5862918.1"/>
    <property type="molecule type" value="Genomic_DNA"/>
</dbReference>
<comment type="subcellular location">
    <subcellularLocation>
        <location evidence="1">Cell membrane</location>
        <topology evidence="1">Multi-pass membrane protein</topology>
    </subcellularLocation>
</comment>
<feature type="transmembrane region" description="Helical" evidence="7">
    <location>
        <begin position="439"/>
        <end position="459"/>
    </location>
</feature>
<feature type="transmembrane region" description="Helical" evidence="7">
    <location>
        <begin position="332"/>
        <end position="355"/>
    </location>
</feature>
<dbReference type="RefSeq" id="WP_263339055.1">
    <property type="nucleotide sequence ID" value="NZ_JAGSYH010000005.1"/>
</dbReference>
<comment type="similarity">
    <text evidence="6">Belongs to the ABC-4 integral membrane protein family.</text>
</comment>
<feature type="transmembrane region" description="Helical" evidence="7">
    <location>
        <begin position="383"/>
        <end position="407"/>
    </location>
</feature>
<evidence type="ECO:0000256" key="6">
    <source>
        <dbReference type="ARBA" id="ARBA00038076"/>
    </source>
</evidence>
<dbReference type="PANTHER" id="PTHR30572">
    <property type="entry name" value="MEMBRANE COMPONENT OF TRANSPORTER-RELATED"/>
    <property type="match status" value="1"/>
</dbReference>
<gene>
    <name evidence="10" type="ORF">ACFPT7_11495</name>
</gene>
<accession>A0ABW1EIX1</accession>
<reference evidence="11" key="1">
    <citation type="journal article" date="2019" name="Int. J. Syst. Evol. Microbiol.">
        <title>The Global Catalogue of Microorganisms (GCM) 10K type strain sequencing project: providing services to taxonomists for standard genome sequencing and annotation.</title>
        <authorList>
            <consortium name="The Broad Institute Genomics Platform"/>
            <consortium name="The Broad Institute Genome Sequencing Center for Infectious Disease"/>
            <person name="Wu L."/>
            <person name="Ma J."/>
        </authorList>
    </citation>
    <scope>NUCLEOTIDE SEQUENCE [LARGE SCALE GENOMIC DNA]</scope>
    <source>
        <strain evidence="11">JCM 4087</strain>
    </source>
</reference>
<dbReference type="Pfam" id="PF12704">
    <property type="entry name" value="MacB_PCD"/>
    <property type="match status" value="2"/>
</dbReference>
<feature type="domain" description="ABC3 transporter permease C-terminal" evidence="8">
    <location>
        <begin position="700"/>
        <end position="827"/>
    </location>
</feature>
<keyword evidence="4 7" id="KW-1133">Transmembrane helix</keyword>
<feature type="domain" description="MacB-like periplasmic core" evidence="9">
    <location>
        <begin position="22"/>
        <end position="245"/>
    </location>
</feature>
<organism evidence="10 11">
    <name type="scientific">Acidicapsa dinghuensis</name>
    <dbReference type="NCBI Taxonomy" id="2218256"/>
    <lineage>
        <taxon>Bacteria</taxon>
        <taxon>Pseudomonadati</taxon>
        <taxon>Acidobacteriota</taxon>
        <taxon>Terriglobia</taxon>
        <taxon>Terriglobales</taxon>
        <taxon>Acidobacteriaceae</taxon>
        <taxon>Acidicapsa</taxon>
    </lineage>
</organism>
<evidence type="ECO:0000313" key="10">
    <source>
        <dbReference type="EMBL" id="MFC5862918.1"/>
    </source>
</evidence>
<dbReference type="InterPro" id="IPR050250">
    <property type="entry name" value="Macrolide_Exporter_MacB"/>
</dbReference>
<dbReference type="Pfam" id="PF02687">
    <property type="entry name" value="FtsX"/>
    <property type="match status" value="2"/>
</dbReference>
<sequence length="835" mass="89843">MAAWMQDLRFASRQLWKSPGFTVTALLTLAFGIGVTAAVLLVVQMVLLQPLPYSDQDQLVGVTWSYPGTPANAEQVGAVADFVRAHNQAFSATAVMDDGMSPANLSVNGGHAVEVHALRVSRDYFATLGVMPAIGRAFTQEEDTPEGPRAVMLSDGLWRRTLGADADIVGRTVRINQESFTVVGVMPASFTVSGETAPGVTGTPDLWEPLQLSPKDSGYDGDNYQMYARLRDGVSLDQAQQQLNALDEPFYQQYPSYKKWVRAGKVLHELHVWKLQDVMVSDVRRSLLTVLGAVIAVLLVACFNLAGLMIARALRRSREIAVRSALGATRGQLLRLLVIEGLLLSLGGGLLALVVERVGAQMLLTAAPLEIPKLHHQPGLLPVAAAVMVVSLAAMVVFSLLPAWLILRKRSDEIRLGSQSVGQTVSHARLSRALIVGQVALAMVLVSMASILLGTFVHLQALPSGVEPRQLTVFQVALKGDHYANTRTTTQFVTAVLEQIQHLPGVDRVAAVNGLPLDRGLNMGGSPADRPNLRQVIEFRAITPGYFQTMGISLLAGRDIAESDRADSDHVVLIGAAAAKKWWPGRSPIGEMVRLGGNNIRCRIVGVVADVQMHSLVESDGIVLYGPMTQLDDKFMAMINGWFPTTFAVRTAAHLNLAEPIEKAVAQADAEIPVTRMTSMQAVIDDSIQVPRFFSVLATCFSAFALVLTVIGMFGLMSYQVTQRTREIGVRMALGASRGAILQRFLTHGLMLASVGVGLGLAMSWWMRPVVNHLLSDAGIDPADEMTAAASHVIMNGAEGVLLALVVVLAASVIASWMPARRAAAVEPMQALRAE</sequence>
<name>A0ABW1EIX1_9BACT</name>
<evidence type="ECO:0000256" key="5">
    <source>
        <dbReference type="ARBA" id="ARBA00023136"/>
    </source>
</evidence>
<evidence type="ECO:0000259" key="9">
    <source>
        <dbReference type="Pfam" id="PF12704"/>
    </source>
</evidence>
<evidence type="ECO:0000259" key="8">
    <source>
        <dbReference type="Pfam" id="PF02687"/>
    </source>
</evidence>
<evidence type="ECO:0000256" key="3">
    <source>
        <dbReference type="ARBA" id="ARBA00022692"/>
    </source>
</evidence>
<feature type="transmembrane region" description="Helical" evidence="7">
    <location>
        <begin position="287"/>
        <end position="311"/>
    </location>
</feature>
<comment type="caution">
    <text evidence="10">The sequence shown here is derived from an EMBL/GenBank/DDBJ whole genome shotgun (WGS) entry which is preliminary data.</text>
</comment>
<dbReference type="InterPro" id="IPR017800">
    <property type="entry name" value="ADOP"/>
</dbReference>
<feature type="transmembrane region" description="Helical" evidence="7">
    <location>
        <begin position="745"/>
        <end position="767"/>
    </location>
</feature>
<dbReference type="Proteomes" id="UP001596091">
    <property type="component" value="Unassembled WGS sequence"/>
</dbReference>
<evidence type="ECO:0000256" key="1">
    <source>
        <dbReference type="ARBA" id="ARBA00004651"/>
    </source>
</evidence>
<evidence type="ECO:0000256" key="2">
    <source>
        <dbReference type="ARBA" id="ARBA00022475"/>
    </source>
</evidence>
<keyword evidence="3 7" id="KW-0812">Transmembrane</keyword>
<feature type="domain" description="MacB-like periplasmic core" evidence="9">
    <location>
        <begin position="462"/>
        <end position="651"/>
    </location>
</feature>
<keyword evidence="2" id="KW-1003">Cell membrane</keyword>
<dbReference type="NCBIfam" id="TIGR03434">
    <property type="entry name" value="ADOP"/>
    <property type="match status" value="1"/>
</dbReference>
<dbReference type="InterPro" id="IPR003838">
    <property type="entry name" value="ABC3_permease_C"/>
</dbReference>
<dbReference type="PANTHER" id="PTHR30572:SF4">
    <property type="entry name" value="ABC TRANSPORTER PERMEASE YTRF"/>
    <property type="match status" value="1"/>
</dbReference>
<evidence type="ECO:0000256" key="7">
    <source>
        <dbReference type="SAM" id="Phobius"/>
    </source>
</evidence>
<evidence type="ECO:0000256" key="4">
    <source>
        <dbReference type="ARBA" id="ARBA00022989"/>
    </source>
</evidence>
<feature type="transmembrane region" description="Helical" evidence="7">
    <location>
        <begin position="801"/>
        <end position="820"/>
    </location>
</feature>
<feature type="transmembrane region" description="Helical" evidence="7">
    <location>
        <begin position="21"/>
        <end position="47"/>
    </location>
</feature>
<feature type="transmembrane region" description="Helical" evidence="7">
    <location>
        <begin position="693"/>
        <end position="716"/>
    </location>
</feature>
<protein>
    <submittedName>
        <fullName evidence="10">ABC transporter permease</fullName>
    </submittedName>
</protein>
<keyword evidence="11" id="KW-1185">Reference proteome</keyword>
<dbReference type="InterPro" id="IPR025857">
    <property type="entry name" value="MacB_PCD"/>
</dbReference>
<keyword evidence="5 7" id="KW-0472">Membrane</keyword>
<proteinExistence type="inferred from homology"/>